<dbReference type="OrthoDB" id="347018at2759"/>
<dbReference type="GO" id="GO:0005525">
    <property type="term" value="F:GTP binding"/>
    <property type="evidence" value="ECO:0007669"/>
    <property type="project" value="UniProtKB-KW"/>
</dbReference>
<dbReference type="Proteomes" id="UP000288716">
    <property type="component" value="Unassembled WGS sequence"/>
</dbReference>
<dbReference type="VEuPathDB" id="VectorBase:LDEU004173"/>
<reference evidence="5 6" key="1">
    <citation type="journal article" date="2018" name="Gigascience">
        <title>Genomes of trombidid mites reveal novel predicted allergens and laterally-transferred genes associated with secondary metabolism.</title>
        <authorList>
            <person name="Dong X."/>
            <person name="Chaisiri K."/>
            <person name="Xia D."/>
            <person name="Armstrong S.D."/>
            <person name="Fang Y."/>
            <person name="Donnelly M.J."/>
            <person name="Kadowaki T."/>
            <person name="McGarry J.W."/>
            <person name="Darby A.C."/>
            <person name="Makepeace B.L."/>
        </authorList>
    </citation>
    <scope>NUCLEOTIDE SEQUENCE [LARGE SCALE GENOMIC DNA]</scope>
    <source>
        <strain evidence="5">UoL-UT</strain>
    </source>
</reference>
<dbReference type="SUPFAM" id="SSF52540">
    <property type="entry name" value="P-loop containing nucleoside triphosphate hydrolases"/>
    <property type="match status" value="1"/>
</dbReference>
<evidence type="ECO:0000259" key="4">
    <source>
        <dbReference type="PROSITE" id="PS51883"/>
    </source>
</evidence>
<dbReference type="EMBL" id="NCKV01001727">
    <property type="protein sequence ID" value="RWS27865.1"/>
    <property type="molecule type" value="Genomic_DNA"/>
</dbReference>
<dbReference type="InterPro" id="IPR027417">
    <property type="entry name" value="P-loop_NTPase"/>
</dbReference>
<accession>A0A443SK58</accession>
<dbReference type="SUPFAM" id="SSF82051">
    <property type="entry name" value="Obg GTP-binding protein N-terminal domain"/>
    <property type="match status" value="1"/>
</dbReference>
<dbReference type="GO" id="GO:0003924">
    <property type="term" value="F:GTPase activity"/>
    <property type="evidence" value="ECO:0007669"/>
    <property type="project" value="InterPro"/>
</dbReference>
<feature type="domain" description="Obg" evidence="4">
    <location>
        <begin position="23"/>
        <end position="159"/>
    </location>
</feature>
<comment type="caution">
    <text evidence="5">The sequence shown here is derived from an EMBL/GenBank/DDBJ whole genome shotgun (WGS) entry which is preliminary data.</text>
</comment>
<dbReference type="Pfam" id="PF01926">
    <property type="entry name" value="MMR_HSR1"/>
    <property type="match status" value="1"/>
</dbReference>
<dbReference type="GO" id="GO:0042254">
    <property type="term" value="P:ribosome biogenesis"/>
    <property type="evidence" value="ECO:0007669"/>
    <property type="project" value="UniProtKB-UniRule"/>
</dbReference>
<dbReference type="Gene3D" id="3.40.50.300">
    <property type="entry name" value="P-loop containing nucleotide triphosphate hydrolases"/>
    <property type="match status" value="1"/>
</dbReference>
<keyword evidence="1" id="KW-0547">Nucleotide-binding</keyword>
<dbReference type="InterPro" id="IPR045086">
    <property type="entry name" value="OBG_GTPase"/>
</dbReference>
<evidence type="ECO:0000256" key="1">
    <source>
        <dbReference type="ARBA" id="ARBA00022741"/>
    </source>
</evidence>
<dbReference type="InterPro" id="IPR031167">
    <property type="entry name" value="G_OBG"/>
</dbReference>
<dbReference type="Pfam" id="PF01018">
    <property type="entry name" value="GTP1_OBG"/>
    <property type="match status" value="1"/>
</dbReference>
<dbReference type="PANTHER" id="PTHR11702:SF43">
    <property type="entry name" value="GTP-BINDING PROTEIN 10"/>
    <property type="match status" value="1"/>
</dbReference>
<dbReference type="PRINTS" id="PR00326">
    <property type="entry name" value="GTP1OBG"/>
</dbReference>
<proteinExistence type="predicted"/>
<gene>
    <name evidence="5" type="ORF">B4U80_02963</name>
</gene>
<dbReference type="InterPro" id="IPR006073">
    <property type="entry name" value="GTP-bd"/>
</dbReference>
<evidence type="ECO:0000313" key="5">
    <source>
        <dbReference type="EMBL" id="RWS27865.1"/>
    </source>
</evidence>
<organism evidence="5 6">
    <name type="scientific">Leptotrombidium deliense</name>
    <dbReference type="NCBI Taxonomy" id="299467"/>
    <lineage>
        <taxon>Eukaryota</taxon>
        <taxon>Metazoa</taxon>
        <taxon>Ecdysozoa</taxon>
        <taxon>Arthropoda</taxon>
        <taxon>Chelicerata</taxon>
        <taxon>Arachnida</taxon>
        <taxon>Acari</taxon>
        <taxon>Acariformes</taxon>
        <taxon>Trombidiformes</taxon>
        <taxon>Prostigmata</taxon>
        <taxon>Anystina</taxon>
        <taxon>Parasitengona</taxon>
        <taxon>Trombiculoidea</taxon>
        <taxon>Trombiculidae</taxon>
        <taxon>Leptotrombidium</taxon>
    </lineage>
</organism>
<dbReference type="AlphaFoldDB" id="A0A443SK58"/>
<dbReference type="InterPro" id="IPR006169">
    <property type="entry name" value="GTP1_OBG_dom"/>
</dbReference>
<dbReference type="STRING" id="299467.A0A443SK58"/>
<dbReference type="PROSITE" id="PS51883">
    <property type="entry name" value="OBG"/>
    <property type="match status" value="1"/>
</dbReference>
<feature type="domain" description="OBG-type G" evidence="3">
    <location>
        <begin position="160"/>
        <end position="352"/>
    </location>
</feature>
<dbReference type="Gene3D" id="2.70.210.12">
    <property type="entry name" value="GTP1/OBG domain"/>
    <property type="match status" value="1"/>
</dbReference>
<keyword evidence="6" id="KW-1185">Reference proteome</keyword>
<dbReference type="CDD" id="cd01898">
    <property type="entry name" value="Obg"/>
    <property type="match status" value="1"/>
</dbReference>
<evidence type="ECO:0000259" key="3">
    <source>
        <dbReference type="PROSITE" id="PS51710"/>
    </source>
</evidence>
<keyword evidence="2" id="KW-0342">GTP-binding</keyword>
<evidence type="ECO:0000256" key="2">
    <source>
        <dbReference type="ARBA" id="ARBA00023134"/>
    </source>
</evidence>
<sequence>MFLKYRKVCDIFKQTCVISRNKGTFTDRLRLTVKGGAGGNGLPRYGGIGGKGGNVVVTAKVSLPNLNKVSHKYITRKVAATQGEQSKRYRLLGKPGSDEVIHCPLGVTVETDDGFVLGDLNNDGDTVVVALGGRGGESCNQFLGQKGQKRTIVLDYKLIADVGLIGFPNAGKSTLLKALSRASPKIASYPFTTLTPNVGIMQYDDFRKISVADMPGLIEGAHQNVGLGYKFLKHITRTRLLLFVVDVNGFQFQPEYPMRTAIDTLYLLQKELELYDDTLLHKPALLVVSKMDSKHSKKRYNEFLQHLNEGTCVNSDVEPPKKLIEFDDLLPICSHNTYNIEKLRNRIRELVDFHFEETRDELSQPQSFKSIIHREQNAKHDENIVIV</sequence>
<dbReference type="PANTHER" id="PTHR11702">
    <property type="entry name" value="DEVELOPMENTALLY REGULATED GTP-BINDING PROTEIN-RELATED"/>
    <property type="match status" value="1"/>
</dbReference>
<dbReference type="GO" id="GO:0005739">
    <property type="term" value="C:mitochondrion"/>
    <property type="evidence" value="ECO:0007669"/>
    <property type="project" value="TreeGrafter"/>
</dbReference>
<evidence type="ECO:0000313" key="6">
    <source>
        <dbReference type="Proteomes" id="UP000288716"/>
    </source>
</evidence>
<protein>
    <submittedName>
        <fullName evidence="5">GTP-binding protein 10-like protein</fullName>
    </submittedName>
</protein>
<dbReference type="PROSITE" id="PS51710">
    <property type="entry name" value="G_OBG"/>
    <property type="match status" value="1"/>
</dbReference>
<name>A0A443SK58_9ACAR</name>
<dbReference type="InterPro" id="IPR036726">
    <property type="entry name" value="GTP1_OBG_dom_sf"/>
</dbReference>